<evidence type="ECO:0000256" key="6">
    <source>
        <dbReference type="ARBA" id="ARBA00022642"/>
    </source>
</evidence>
<dbReference type="InterPro" id="IPR040727">
    <property type="entry name" value="NAPRTase_N"/>
</dbReference>
<dbReference type="PIRSF" id="PIRSF000484">
    <property type="entry name" value="NAPRT"/>
    <property type="match status" value="1"/>
</dbReference>
<name>U1GCS1_ENDPU</name>
<proteinExistence type="inferred from homology"/>
<dbReference type="GO" id="GO:0019358">
    <property type="term" value="P:nicotinate nucleotide salvage"/>
    <property type="evidence" value="ECO:0007669"/>
    <property type="project" value="EnsemblFungi"/>
</dbReference>
<dbReference type="RefSeq" id="XP_007787399.1">
    <property type="nucleotide sequence ID" value="XM_007789209.1"/>
</dbReference>
<sequence length="491" mass="54575">MAKPTAETPDGVFSLLDTDLYKLTMQCAVLKYFPDTEVEYAFTNRTPHMKFTRDAFSWLQEQVEKLGSISITTEELGYLRRQCPYFGEAYLRYLSSFRMKPEEHVKLSFTPSKEDPECGDLHIASKGLWTETIVYEIPLLALTSEAYFKFCNKDWDHDGQEEKAYRKGLTLLEHGCLVSEFGSRRRRDYKTQDLVMKGLCRASKQAEAAGLNGKLTGTSNVHFAMKYGIPPVGTVAHEWYMGIAAITNNYENANELALRYWLGTFGEGVLAIALTDTFGTPAFFEAFKRPIPTTATAARGAAATSASAASSTKTAGVGSLTNIKPPVSANSETDHNVPGERSYAEVFIGVRQDSGDPAEYVKMTRDFYDSIGIKGRKTIVFSDSLDVELCLEYKHVAEEFGFQPSFGVGTFFTNDFVHKTDGKKSVPLNIVIKLSHASGRPAIKISDNIGKNTGDEKTVREVKGRLGYVEHEWKNGDEAGRWGKKEAETGK</sequence>
<dbReference type="GO" id="GO:0005829">
    <property type="term" value="C:cytosol"/>
    <property type="evidence" value="ECO:0007669"/>
    <property type="project" value="TreeGrafter"/>
</dbReference>
<dbReference type="Gene3D" id="3.20.140.10">
    <property type="entry name" value="nicotinate phosphoribosyltransferase"/>
    <property type="match status" value="2"/>
</dbReference>
<evidence type="ECO:0000256" key="4">
    <source>
        <dbReference type="ARBA" id="ARBA00022553"/>
    </source>
</evidence>
<accession>U1GCS1</accession>
<dbReference type="AlphaFoldDB" id="U1GCS1"/>
<evidence type="ECO:0000256" key="5">
    <source>
        <dbReference type="ARBA" id="ARBA00022598"/>
    </source>
</evidence>
<dbReference type="SUPFAM" id="SSF51690">
    <property type="entry name" value="Nicotinate/Quinolinate PRTase C-terminal domain-like"/>
    <property type="match status" value="1"/>
</dbReference>
<dbReference type="eggNOG" id="KOG2511">
    <property type="taxonomic scope" value="Eukaryota"/>
</dbReference>
<dbReference type="HOGENOM" id="CLU_030991_0_0_1"/>
<feature type="domain" description="Nicotinate/nicotinamide phosphoribosyltransferase" evidence="8">
    <location>
        <begin position="340"/>
        <end position="466"/>
    </location>
</feature>
<comment type="similarity">
    <text evidence="2">Belongs to the NAPRTase family.</text>
</comment>
<dbReference type="Pfam" id="PF04095">
    <property type="entry name" value="NAPRTase"/>
    <property type="match status" value="2"/>
</dbReference>
<feature type="domain" description="Nicotinate phosphoribosyltransferase N-terminal" evidence="9">
    <location>
        <begin position="16"/>
        <end position="143"/>
    </location>
</feature>
<dbReference type="Proteomes" id="UP000019373">
    <property type="component" value="Unassembled WGS sequence"/>
</dbReference>
<dbReference type="GO" id="GO:0034355">
    <property type="term" value="P:NAD+ biosynthetic process via the salvage pathway"/>
    <property type="evidence" value="ECO:0007669"/>
    <property type="project" value="TreeGrafter"/>
</dbReference>
<evidence type="ECO:0000256" key="1">
    <source>
        <dbReference type="ARBA" id="ARBA00004952"/>
    </source>
</evidence>
<dbReference type="GO" id="GO:0005634">
    <property type="term" value="C:nucleus"/>
    <property type="evidence" value="ECO:0007669"/>
    <property type="project" value="EnsemblFungi"/>
</dbReference>
<dbReference type="GO" id="GO:0000183">
    <property type="term" value="P:rDNA heterochromatin formation"/>
    <property type="evidence" value="ECO:0007669"/>
    <property type="project" value="EnsemblFungi"/>
</dbReference>
<dbReference type="PANTHER" id="PTHR11098">
    <property type="entry name" value="NICOTINATE PHOSPHORIBOSYLTRANSFERASE"/>
    <property type="match status" value="1"/>
</dbReference>
<dbReference type="EC" id="6.3.4.21" evidence="3"/>
<evidence type="ECO:0000259" key="9">
    <source>
        <dbReference type="Pfam" id="PF17767"/>
    </source>
</evidence>
<dbReference type="Pfam" id="PF17767">
    <property type="entry name" value="NAPRTase_N"/>
    <property type="match status" value="1"/>
</dbReference>
<dbReference type="GO" id="GO:0004516">
    <property type="term" value="F:nicotinate phosphoribosyltransferase activity"/>
    <property type="evidence" value="ECO:0007669"/>
    <property type="project" value="UniProtKB-EC"/>
</dbReference>
<dbReference type="EMBL" id="KE720815">
    <property type="protein sequence ID" value="ERF75387.1"/>
    <property type="molecule type" value="Genomic_DNA"/>
</dbReference>
<dbReference type="UniPathway" id="UPA00253">
    <property type="reaction ID" value="UER00457"/>
</dbReference>
<dbReference type="GeneID" id="19235244"/>
<gene>
    <name evidence="10" type="ORF">EPUS_00180</name>
</gene>
<feature type="domain" description="Nicotinate/nicotinamide phosphoribosyltransferase" evidence="8">
    <location>
        <begin position="178"/>
        <end position="289"/>
    </location>
</feature>
<organism evidence="10 11">
    <name type="scientific">Endocarpon pusillum (strain Z07020 / HMAS-L-300199)</name>
    <name type="common">Lichen-forming fungus</name>
    <dbReference type="NCBI Taxonomy" id="1263415"/>
    <lineage>
        <taxon>Eukaryota</taxon>
        <taxon>Fungi</taxon>
        <taxon>Dikarya</taxon>
        <taxon>Ascomycota</taxon>
        <taxon>Pezizomycotina</taxon>
        <taxon>Eurotiomycetes</taxon>
        <taxon>Chaetothyriomycetidae</taxon>
        <taxon>Verrucariales</taxon>
        <taxon>Verrucariaceae</taxon>
        <taxon>Endocarpon</taxon>
    </lineage>
</organism>
<dbReference type="SUPFAM" id="SSF54675">
    <property type="entry name" value="Nicotinate/Quinolinate PRTase N-terminal domain-like"/>
    <property type="match status" value="1"/>
</dbReference>
<evidence type="ECO:0000259" key="8">
    <source>
        <dbReference type="Pfam" id="PF04095"/>
    </source>
</evidence>
<evidence type="ECO:0000256" key="2">
    <source>
        <dbReference type="ARBA" id="ARBA00010897"/>
    </source>
</evidence>
<keyword evidence="11" id="KW-1185">Reference proteome</keyword>
<dbReference type="GO" id="GO:0031509">
    <property type="term" value="P:subtelomeric heterochromatin formation"/>
    <property type="evidence" value="ECO:0007669"/>
    <property type="project" value="EnsemblFungi"/>
</dbReference>
<keyword evidence="6" id="KW-0662">Pyridine nucleotide biosynthesis</keyword>
<comment type="catalytic activity">
    <reaction evidence="7">
        <text>5-phospho-alpha-D-ribose 1-diphosphate + nicotinate + ATP + H2O = nicotinate beta-D-ribonucleotide + ADP + phosphate + diphosphate</text>
        <dbReference type="Rhea" id="RHEA:36163"/>
        <dbReference type="ChEBI" id="CHEBI:15377"/>
        <dbReference type="ChEBI" id="CHEBI:30616"/>
        <dbReference type="ChEBI" id="CHEBI:32544"/>
        <dbReference type="ChEBI" id="CHEBI:33019"/>
        <dbReference type="ChEBI" id="CHEBI:43474"/>
        <dbReference type="ChEBI" id="CHEBI:57502"/>
        <dbReference type="ChEBI" id="CHEBI:58017"/>
        <dbReference type="ChEBI" id="CHEBI:456216"/>
        <dbReference type="EC" id="6.3.4.21"/>
    </reaction>
</comment>
<evidence type="ECO:0000313" key="10">
    <source>
        <dbReference type="EMBL" id="ERF75387.1"/>
    </source>
</evidence>
<evidence type="ECO:0000256" key="7">
    <source>
        <dbReference type="ARBA" id="ARBA00048668"/>
    </source>
</evidence>
<reference evidence="11" key="1">
    <citation type="journal article" date="2014" name="BMC Genomics">
        <title>Genome characteristics reveal the impact of lichenization on lichen-forming fungus Endocarpon pusillum Hedwig (Verrucariales, Ascomycota).</title>
        <authorList>
            <person name="Wang Y.-Y."/>
            <person name="Liu B."/>
            <person name="Zhang X.-Y."/>
            <person name="Zhou Q.-M."/>
            <person name="Zhang T."/>
            <person name="Li H."/>
            <person name="Yu Y.-F."/>
            <person name="Zhang X.-L."/>
            <person name="Hao X.-Y."/>
            <person name="Wang M."/>
            <person name="Wang L."/>
            <person name="Wei J.-C."/>
        </authorList>
    </citation>
    <scope>NUCLEOTIDE SEQUENCE [LARGE SCALE GENOMIC DNA]</scope>
    <source>
        <strain evidence="11">Z07020 / HMAS-L-300199</strain>
    </source>
</reference>
<dbReference type="OrthoDB" id="193380at2759"/>
<dbReference type="InterPro" id="IPR036068">
    <property type="entry name" value="Nicotinate_pribotase-like_C"/>
</dbReference>
<protein>
    <recommendedName>
        <fullName evidence="3">nicotinate phosphoribosyltransferase</fullName>
        <ecNumber evidence="3">6.3.4.21</ecNumber>
    </recommendedName>
</protein>
<evidence type="ECO:0000313" key="11">
    <source>
        <dbReference type="Proteomes" id="UP000019373"/>
    </source>
</evidence>
<keyword evidence="5" id="KW-0436">Ligase</keyword>
<keyword evidence="4" id="KW-0597">Phosphoprotein</keyword>
<dbReference type="GO" id="GO:0000781">
    <property type="term" value="C:chromosome, telomeric region"/>
    <property type="evidence" value="ECO:0007669"/>
    <property type="project" value="GOC"/>
</dbReference>
<evidence type="ECO:0000256" key="3">
    <source>
        <dbReference type="ARBA" id="ARBA00013236"/>
    </source>
</evidence>
<dbReference type="OMA" id="IEHCLEY"/>
<dbReference type="PANTHER" id="PTHR11098:SF1">
    <property type="entry name" value="NICOTINATE PHOSPHORIBOSYLTRANSFERASE"/>
    <property type="match status" value="1"/>
</dbReference>
<dbReference type="InterPro" id="IPR007229">
    <property type="entry name" value="Nic_PRibTrfase-Fam"/>
</dbReference>
<dbReference type="InterPro" id="IPR041525">
    <property type="entry name" value="N/Namide_PRibTrfase"/>
</dbReference>
<comment type="pathway">
    <text evidence="1">Cofactor biosynthesis; NAD(+) biosynthesis; nicotinate D-ribonucleotide from nicotinate: step 1/1.</text>
</comment>